<feature type="compositionally biased region" description="Pro residues" evidence="1">
    <location>
        <begin position="106"/>
        <end position="123"/>
    </location>
</feature>
<dbReference type="AlphaFoldDB" id="A0AA41Q004"/>
<evidence type="ECO:0000313" key="2">
    <source>
        <dbReference type="EMBL" id="MCF2527919.1"/>
    </source>
</evidence>
<proteinExistence type="predicted"/>
<protein>
    <submittedName>
        <fullName evidence="2">Uncharacterized protein</fullName>
    </submittedName>
</protein>
<dbReference type="Proteomes" id="UP001165378">
    <property type="component" value="Unassembled WGS sequence"/>
</dbReference>
<feature type="compositionally biased region" description="Low complexity" evidence="1">
    <location>
        <begin position="162"/>
        <end position="179"/>
    </location>
</feature>
<sequence length="417" mass="42714">MSPNHDDRLPGHDRRRRELMDLLEADEYTPEPRRIAVPLMATAAVLVAAGVGVGVAQPWADGAQRSATAGEAGVPRESAKPGDPVPADVAKAVLRTCMENGRKGGSPPPMPTLSPTAKPPMPSMIPSAVPRPSDATPTWPGSGASQLPPDAPFYSPPAASESGMAGLPGSPGSPGSVPGKTEPPIASDLPAQMPASATIISMPSGLTWSPTAGQAWTPAPGVSWSPPPGVPTAWASAMGSGKPGSSAPMLRGLPEKESAYKPVFTAWEPDADGKLVPFVVGKANGPVVVPCRGEPSFPDGPLGWLTDDLNGAFSTFARTAASNGIAAVPAELPRTSFTLWGRAADNVARIEVTGPDGVLALAATRGGYWFAHGEFGVGMRIGPDGKILSFGGVEATVRAYDGAGQLLREYKYGSDQG</sequence>
<name>A0AA41Q004_9ACTN</name>
<comment type="caution">
    <text evidence="2">The sequence shown here is derived from an EMBL/GenBank/DDBJ whole genome shotgun (WGS) entry which is preliminary data.</text>
</comment>
<dbReference type="RefSeq" id="WP_235052088.1">
    <property type="nucleotide sequence ID" value="NZ_JAKFHA010000005.1"/>
</dbReference>
<organism evidence="2 3">
    <name type="scientific">Yinghuangia soli</name>
    <dbReference type="NCBI Taxonomy" id="2908204"/>
    <lineage>
        <taxon>Bacteria</taxon>
        <taxon>Bacillati</taxon>
        <taxon>Actinomycetota</taxon>
        <taxon>Actinomycetes</taxon>
        <taxon>Kitasatosporales</taxon>
        <taxon>Streptomycetaceae</taxon>
        <taxon>Yinghuangia</taxon>
    </lineage>
</organism>
<feature type="region of interest" description="Disordered" evidence="1">
    <location>
        <begin position="217"/>
        <end position="246"/>
    </location>
</feature>
<evidence type="ECO:0000313" key="3">
    <source>
        <dbReference type="Proteomes" id="UP001165378"/>
    </source>
</evidence>
<feature type="region of interest" description="Disordered" evidence="1">
    <location>
        <begin position="99"/>
        <end position="189"/>
    </location>
</feature>
<keyword evidence="3" id="KW-1185">Reference proteome</keyword>
<gene>
    <name evidence="2" type="ORF">LZ495_11910</name>
</gene>
<evidence type="ECO:0000256" key="1">
    <source>
        <dbReference type="SAM" id="MobiDB-lite"/>
    </source>
</evidence>
<accession>A0AA41Q004</accession>
<dbReference type="EMBL" id="JAKFHA010000005">
    <property type="protein sequence ID" value="MCF2527919.1"/>
    <property type="molecule type" value="Genomic_DNA"/>
</dbReference>
<feature type="region of interest" description="Disordered" evidence="1">
    <location>
        <begin position="64"/>
        <end position="86"/>
    </location>
</feature>
<reference evidence="2" key="1">
    <citation type="submission" date="2022-01" db="EMBL/GenBank/DDBJ databases">
        <title>Genome-Based Taxonomic Classification of the Phylum Actinobacteria.</title>
        <authorList>
            <person name="Gao Y."/>
        </authorList>
    </citation>
    <scope>NUCLEOTIDE SEQUENCE</scope>
    <source>
        <strain evidence="2">KLBMP 8922</strain>
    </source>
</reference>